<reference evidence="3 5" key="2">
    <citation type="submission" date="2018-09" db="EMBL/GenBank/DDBJ databases">
        <title>Genomic Encyclopedia of Archaeal and Bacterial Type Strains, Phase II (KMG-II): from individual species to whole genera.</title>
        <authorList>
            <person name="Goeker M."/>
        </authorList>
    </citation>
    <scope>NUCLEOTIDE SEQUENCE [LARGE SCALE GENOMIC DNA]</scope>
    <source>
        <strain evidence="3 5">DSM 16337</strain>
    </source>
</reference>
<dbReference type="InterPro" id="IPR018875">
    <property type="entry name" value="Antirepressor_Ant_N"/>
</dbReference>
<dbReference type="Pfam" id="PF10547">
    <property type="entry name" value="P22_AR_N"/>
    <property type="match status" value="1"/>
</dbReference>
<dbReference type="OrthoDB" id="1042522at2"/>
<evidence type="ECO:0000313" key="4">
    <source>
        <dbReference type="Proteomes" id="UP000225605"/>
    </source>
</evidence>
<comment type="caution">
    <text evidence="2">The sequence shown here is derived from an EMBL/GenBank/DDBJ whole genome shotgun (WGS) entry which is preliminary data.</text>
</comment>
<gene>
    <name evidence="3" type="ORF">BDE27_2469</name>
    <name evidence="2" type="ORF">Xehl_03852</name>
</gene>
<reference evidence="2 4" key="1">
    <citation type="journal article" date="2017" name="Nat. Microbiol.">
        <title>Natural product diversity associated with the nematode symbionts Photorhabdus and Xenorhabdus.</title>
        <authorList>
            <person name="Tobias N.J."/>
            <person name="Wolff H."/>
            <person name="Djahanschiri B."/>
            <person name="Grundmann F."/>
            <person name="Kronenwerth M."/>
            <person name="Shi Y.M."/>
            <person name="Simonyi S."/>
            <person name="Grun P."/>
            <person name="Shapiro-Ilan D."/>
            <person name="Pidot S.J."/>
            <person name="Stinear T.P."/>
            <person name="Ebersberger I."/>
            <person name="Bode H.B."/>
        </authorList>
    </citation>
    <scope>NUCLEOTIDE SEQUENCE [LARGE SCALE GENOMIC DNA]</scope>
    <source>
        <strain evidence="2 4">DSM 16337</strain>
    </source>
</reference>
<sequence length="255" mass="28614">MLSIPLNEPSKTINVPFHGTDLYVVNYNGEPYVPMKPIVDGMGLAWQSQLEKIKQRFKSTVTEIVIVAADGKKREMICIALRKLAGWLATISPNKVKASIRDKVIRYQDECDDVLYEYWTTGEVKAKGTTTQDRTPLRGLVNTLMGKYGVSNKKLFQMIHHEFGVGHINELTNDQLPSAIEYLATKAIEGEFLGKEALPIPNSYSGFTGRLLMELERGEVLYSQALTPKHYVSTINDFMEIAQRAGYIPIAIEDA</sequence>
<organism evidence="2 4">
    <name type="scientific">Xenorhabdus ehlersii</name>
    <dbReference type="NCBI Taxonomy" id="290111"/>
    <lineage>
        <taxon>Bacteria</taxon>
        <taxon>Pseudomonadati</taxon>
        <taxon>Pseudomonadota</taxon>
        <taxon>Gammaproteobacteria</taxon>
        <taxon>Enterobacterales</taxon>
        <taxon>Morganellaceae</taxon>
        <taxon>Xenorhabdus</taxon>
    </lineage>
</organism>
<keyword evidence="5" id="KW-1185">Reference proteome</keyword>
<dbReference type="EMBL" id="RAQI01000003">
    <property type="protein sequence ID" value="RKE90591.1"/>
    <property type="molecule type" value="Genomic_DNA"/>
</dbReference>
<dbReference type="EMBL" id="NIBT01000033">
    <property type="protein sequence ID" value="PHM22247.1"/>
    <property type="molecule type" value="Genomic_DNA"/>
</dbReference>
<evidence type="ECO:0000313" key="2">
    <source>
        <dbReference type="EMBL" id="PHM22247.1"/>
    </source>
</evidence>
<dbReference type="Proteomes" id="UP000225605">
    <property type="component" value="Unassembled WGS sequence"/>
</dbReference>
<dbReference type="PRINTS" id="PR01994">
    <property type="entry name" value="ANTIREPRESSR"/>
</dbReference>
<name>A0A2D0IKE2_9GAMM</name>
<evidence type="ECO:0000313" key="3">
    <source>
        <dbReference type="EMBL" id="RKE90591.1"/>
    </source>
</evidence>
<dbReference type="Proteomes" id="UP000283568">
    <property type="component" value="Unassembled WGS sequence"/>
</dbReference>
<protein>
    <submittedName>
        <fullName evidence="2 3">Antirepressor</fullName>
    </submittedName>
</protein>
<accession>A0A2D0IKE2</accession>
<dbReference type="RefSeq" id="WP_099133974.1">
    <property type="nucleotide sequence ID" value="NZ_CAWNOJ010000046.1"/>
</dbReference>
<dbReference type="AlphaFoldDB" id="A0A2D0IKE2"/>
<feature type="domain" description="Antirepressor protein ant N-terminal" evidence="1">
    <location>
        <begin position="14"/>
        <end position="124"/>
    </location>
</feature>
<evidence type="ECO:0000259" key="1">
    <source>
        <dbReference type="Pfam" id="PF10547"/>
    </source>
</evidence>
<proteinExistence type="predicted"/>
<evidence type="ECO:0000313" key="5">
    <source>
        <dbReference type="Proteomes" id="UP000283568"/>
    </source>
</evidence>